<evidence type="ECO:0000313" key="1">
    <source>
        <dbReference type="EMBL" id="KAJ6412189.1"/>
    </source>
</evidence>
<gene>
    <name evidence="1" type="ORF">OIU84_005279</name>
</gene>
<dbReference type="Gene3D" id="2.60.120.10">
    <property type="entry name" value="Jelly Rolls"/>
    <property type="match status" value="1"/>
</dbReference>
<dbReference type="AlphaFoldDB" id="A0AAD6JXZ1"/>
<sequence>MVLKEFQSLGAQRHITKISNFQEARAREECQETSTRKFTGFAAEMSLPCQQEQPIGAYNDGNEELIAVSVLDLNSNANQLDQNLRGFMLAGRPIQAWTGKIREIFSEICRSI</sequence>
<proteinExistence type="predicted"/>
<dbReference type="InterPro" id="IPR014710">
    <property type="entry name" value="RmlC-like_jellyroll"/>
</dbReference>
<accession>A0AAD6JXZ1</accession>
<name>A0AAD6JXZ1_9ROSI</name>
<reference evidence="1 2" key="1">
    <citation type="journal article" date="2023" name="Int. J. Mol. Sci.">
        <title>De Novo Assembly and Annotation of 11 Diverse Shrub Willow (Salix) Genomes Reveals Novel Gene Organization in Sex-Linked Regions.</title>
        <authorList>
            <person name="Hyden B."/>
            <person name="Feng K."/>
            <person name="Yates T.B."/>
            <person name="Jawdy S."/>
            <person name="Cereghino C."/>
            <person name="Smart L.B."/>
            <person name="Muchero W."/>
        </authorList>
    </citation>
    <scope>NUCLEOTIDE SEQUENCE [LARGE SCALE GENOMIC DNA]</scope>
    <source>
        <tissue evidence="1">Shoot tip</tissue>
    </source>
</reference>
<comment type="caution">
    <text evidence="1">The sequence shown here is derived from an EMBL/GenBank/DDBJ whole genome shotgun (WGS) entry which is preliminary data.</text>
</comment>
<keyword evidence="2" id="KW-1185">Reference proteome</keyword>
<dbReference type="Proteomes" id="UP001162972">
    <property type="component" value="Chromosome 5"/>
</dbReference>
<protein>
    <submittedName>
        <fullName evidence="1">Uncharacterized protein</fullName>
    </submittedName>
</protein>
<dbReference type="InterPro" id="IPR011051">
    <property type="entry name" value="RmlC_Cupin_sf"/>
</dbReference>
<dbReference type="SUPFAM" id="SSF51182">
    <property type="entry name" value="RmlC-like cupins"/>
    <property type="match status" value="1"/>
</dbReference>
<evidence type="ECO:0000313" key="2">
    <source>
        <dbReference type="Proteomes" id="UP001162972"/>
    </source>
</evidence>
<dbReference type="EMBL" id="JAPFFJ010000013">
    <property type="protein sequence ID" value="KAJ6412189.1"/>
    <property type="molecule type" value="Genomic_DNA"/>
</dbReference>
<organism evidence="1 2">
    <name type="scientific">Salix udensis</name>
    <dbReference type="NCBI Taxonomy" id="889485"/>
    <lineage>
        <taxon>Eukaryota</taxon>
        <taxon>Viridiplantae</taxon>
        <taxon>Streptophyta</taxon>
        <taxon>Embryophyta</taxon>
        <taxon>Tracheophyta</taxon>
        <taxon>Spermatophyta</taxon>
        <taxon>Magnoliopsida</taxon>
        <taxon>eudicotyledons</taxon>
        <taxon>Gunneridae</taxon>
        <taxon>Pentapetalae</taxon>
        <taxon>rosids</taxon>
        <taxon>fabids</taxon>
        <taxon>Malpighiales</taxon>
        <taxon>Salicaceae</taxon>
        <taxon>Saliceae</taxon>
        <taxon>Salix</taxon>
    </lineage>
</organism>